<dbReference type="Gene3D" id="3.90.1150.200">
    <property type="match status" value="1"/>
</dbReference>
<organism evidence="2 3">
    <name type="scientific">Candidatus Thalassarchaeum betae</name>
    <dbReference type="NCBI Taxonomy" id="2599289"/>
    <lineage>
        <taxon>Archaea</taxon>
        <taxon>Methanobacteriati</taxon>
        <taxon>Thermoplasmatota</taxon>
        <taxon>Candidatus Poseidoniia</taxon>
        <taxon>Candidatus Poseidoniales</taxon>
        <taxon>Candidatus Thalassarchaeaceae</taxon>
        <taxon>Candidatus Thalassarchaeum</taxon>
    </lineage>
</organism>
<dbReference type="Pfam" id="PF08818">
    <property type="entry name" value="DUF1801"/>
    <property type="match status" value="1"/>
</dbReference>
<dbReference type="InterPro" id="IPR014922">
    <property type="entry name" value="YdhG-like"/>
</dbReference>
<sequence length="148" mass="17347">MIVTAFEEYFSTLPADRKEAMEKLRDTIRSNLPDGFEEMINYNMPSWVVPHSLFPEGYHVDPELPLPFLSIASQRRHIGLYHMGIYASPALLEWFTQEYPNHCKTKLDMGKSCIRFKNTSNIPYELVGELCSKMSVQEWIDLYQKQHQ</sequence>
<accession>A0A2V3HT37</accession>
<dbReference type="Proteomes" id="UP000248161">
    <property type="component" value="Unassembled WGS sequence"/>
</dbReference>
<dbReference type="EMBL" id="PSPG01000004">
    <property type="protein sequence ID" value="PXF22012.1"/>
    <property type="molecule type" value="Genomic_DNA"/>
</dbReference>
<reference evidence="2 3" key="1">
    <citation type="journal article" date="2015" name="Nat. Commun.">
        <title>Genomic and transcriptomic evidence for scavenging of diverse organic compounds by widespread deep-sea archaea.</title>
        <authorList>
            <person name="Li M."/>
            <person name="Baker B.J."/>
            <person name="Anantharaman K."/>
            <person name="Jain S."/>
            <person name="Breier J.A."/>
            <person name="Dick G.J."/>
        </authorList>
    </citation>
    <scope>NUCLEOTIDE SEQUENCE [LARGE SCALE GENOMIC DNA]</scope>
    <source>
        <strain evidence="2">Cayman_51_deep</strain>
    </source>
</reference>
<dbReference type="SUPFAM" id="SSF159888">
    <property type="entry name" value="YdhG-like"/>
    <property type="match status" value="1"/>
</dbReference>
<evidence type="ECO:0000259" key="1">
    <source>
        <dbReference type="Pfam" id="PF08818"/>
    </source>
</evidence>
<evidence type="ECO:0000313" key="3">
    <source>
        <dbReference type="Proteomes" id="UP000248161"/>
    </source>
</evidence>
<comment type="caution">
    <text evidence="2">The sequence shown here is derived from an EMBL/GenBank/DDBJ whole genome shotgun (WGS) entry which is preliminary data.</text>
</comment>
<protein>
    <recommendedName>
        <fullName evidence="1">YdhG-like domain-containing protein</fullName>
    </recommendedName>
</protein>
<name>A0A2V3HT37_9ARCH</name>
<evidence type="ECO:0000313" key="2">
    <source>
        <dbReference type="EMBL" id="PXF22012.1"/>
    </source>
</evidence>
<gene>
    <name evidence="2" type="ORF">CXX69_02590</name>
</gene>
<feature type="domain" description="YdhG-like" evidence="1">
    <location>
        <begin position="17"/>
        <end position="133"/>
    </location>
</feature>
<dbReference type="AlphaFoldDB" id="A0A2V3HT37"/>
<proteinExistence type="predicted"/>